<feature type="domain" description="RING-type" evidence="5">
    <location>
        <begin position="209"/>
        <end position="260"/>
    </location>
</feature>
<evidence type="ECO:0000256" key="1">
    <source>
        <dbReference type="ARBA" id="ARBA00022771"/>
    </source>
</evidence>
<keyword evidence="6" id="KW-1185">Reference proteome</keyword>
<evidence type="ECO:0000313" key="6">
    <source>
        <dbReference type="Proteomes" id="UP000046392"/>
    </source>
</evidence>
<sequence length="281" mass="30445">MPGNDSEAGSSDEVDSSQEHIFISGDSYLSLSDDSDLDGVVFLLTGDEGPIDSDASDSSHSDREGGSSISSIESDDDGSLSDSSDFSSDLDVGEESVIAGTSFVSEFDDDSSLYDDDSSDYPEEGEDEVVGGNIVSRVVLADGQAGGVSTSLVSEPGLLGDGRKRRSSEAENLKYKKKIRMDEKENELQARKIQIEETKEYLRGSHIECPMCLEESPKIKNPMFCAFCFKIVGCEPCCKKWVQVSKRNIVKSGSTCPLCRHNFVGSFSSNLIIVYETEVII</sequence>
<keyword evidence="1 3" id="KW-0863">Zinc-finger</keyword>
<dbReference type="Proteomes" id="UP000046392">
    <property type="component" value="Unplaced"/>
</dbReference>
<evidence type="ECO:0000256" key="3">
    <source>
        <dbReference type="PROSITE-ProRule" id="PRU00175"/>
    </source>
</evidence>
<evidence type="ECO:0000313" key="7">
    <source>
        <dbReference type="WBParaSite" id="SPAL_0001014900.1"/>
    </source>
</evidence>
<evidence type="ECO:0000256" key="4">
    <source>
        <dbReference type="SAM" id="MobiDB-lite"/>
    </source>
</evidence>
<dbReference type="GO" id="GO:0008270">
    <property type="term" value="F:zinc ion binding"/>
    <property type="evidence" value="ECO:0007669"/>
    <property type="project" value="UniProtKB-KW"/>
</dbReference>
<evidence type="ECO:0000259" key="5">
    <source>
        <dbReference type="PROSITE" id="PS50089"/>
    </source>
</evidence>
<organism evidence="6 7">
    <name type="scientific">Strongyloides papillosus</name>
    <name type="common">Intestinal threadworm</name>
    <dbReference type="NCBI Taxonomy" id="174720"/>
    <lineage>
        <taxon>Eukaryota</taxon>
        <taxon>Metazoa</taxon>
        <taxon>Ecdysozoa</taxon>
        <taxon>Nematoda</taxon>
        <taxon>Chromadorea</taxon>
        <taxon>Rhabditida</taxon>
        <taxon>Tylenchina</taxon>
        <taxon>Panagrolaimomorpha</taxon>
        <taxon>Strongyloidoidea</taxon>
        <taxon>Strongyloididae</taxon>
        <taxon>Strongyloides</taxon>
    </lineage>
</organism>
<name>A0A0N5BWF2_STREA</name>
<keyword evidence="1 3" id="KW-0479">Metal-binding</keyword>
<dbReference type="WBParaSite" id="SPAL_0001014900.1">
    <property type="protein sequence ID" value="SPAL_0001014900.1"/>
    <property type="gene ID" value="SPAL_0001014900"/>
</dbReference>
<feature type="region of interest" description="Disordered" evidence="4">
    <location>
        <begin position="44"/>
        <end position="127"/>
    </location>
</feature>
<dbReference type="PROSITE" id="PS50089">
    <property type="entry name" value="ZF_RING_2"/>
    <property type="match status" value="1"/>
</dbReference>
<dbReference type="Gene3D" id="3.30.40.10">
    <property type="entry name" value="Zinc/RING finger domain, C3HC4 (zinc finger)"/>
    <property type="match status" value="1"/>
</dbReference>
<dbReference type="AlphaFoldDB" id="A0A0N5BWF2"/>
<proteinExistence type="predicted"/>
<evidence type="ECO:0000256" key="2">
    <source>
        <dbReference type="ARBA" id="ARBA00022833"/>
    </source>
</evidence>
<dbReference type="InterPro" id="IPR013083">
    <property type="entry name" value="Znf_RING/FYVE/PHD"/>
</dbReference>
<reference evidence="7" key="1">
    <citation type="submission" date="2017-02" db="UniProtKB">
        <authorList>
            <consortium name="WormBaseParasite"/>
        </authorList>
    </citation>
    <scope>IDENTIFICATION</scope>
</reference>
<dbReference type="InterPro" id="IPR001841">
    <property type="entry name" value="Znf_RING"/>
</dbReference>
<protein>
    <submittedName>
        <fullName evidence="7">RING-type domain-containing protein</fullName>
    </submittedName>
</protein>
<feature type="compositionally biased region" description="Low complexity" evidence="4">
    <location>
        <begin position="80"/>
        <end position="90"/>
    </location>
</feature>
<keyword evidence="2" id="KW-0862">Zinc</keyword>
<accession>A0A0N5BWF2</accession>
<feature type="compositionally biased region" description="Acidic residues" evidence="4">
    <location>
        <begin position="106"/>
        <end position="127"/>
    </location>
</feature>